<dbReference type="EMBL" id="JACHGJ010000003">
    <property type="protein sequence ID" value="MBB6480268.1"/>
    <property type="molecule type" value="Genomic_DNA"/>
</dbReference>
<protein>
    <submittedName>
        <fullName evidence="2">Uncharacterized protein</fullName>
    </submittedName>
</protein>
<comment type="caution">
    <text evidence="2">The sequence shown here is derived from an EMBL/GenBank/DDBJ whole genome shotgun (WGS) entry which is preliminary data.</text>
</comment>
<dbReference type="AlphaFoldDB" id="A0A841RC75"/>
<feature type="transmembrane region" description="Helical" evidence="1">
    <location>
        <begin position="12"/>
        <end position="30"/>
    </location>
</feature>
<evidence type="ECO:0000313" key="3">
    <source>
        <dbReference type="Proteomes" id="UP000587760"/>
    </source>
</evidence>
<reference evidence="2 3" key="1">
    <citation type="submission" date="2020-08" db="EMBL/GenBank/DDBJ databases">
        <title>Genomic Encyclopedia of Type Strains, Phase IV (KMG-IV): sequencing the most valuable type-strain genomes for metagenomic binning, comparative biology and taxonomic classification.</title>
        <authorList>
            <person name="Goeker M."/>
        </authorList>
    </citation>
    <scope>NUCLEOTIDE SEQUENCE [LARGE SCALE GENOMIC DNA]</scope>
    <source>
        <strain evidence="2 3">DSM 2461</strain>
    </source>
</reference>
<keyword evidence="3" id="KW-1185">Reference proteome</keyword>
<name>A0A841RC75_9SPIO</name>
<proteinExistence type="predicted"/>
<gene>
    <name evidence="2" type="ORF">HNR50_001931</name>
</gene>
<dbReference type="Proteomes" id="UP000587760">
    <property type="component" value="Unassembled WGS sequence"/>
</dbReference>
<keyword evidence="1" id="KW-0472">Membrane</keyword>
<feature type="transmembrane region" description="Helical" evidence="1">
    <location>
        <begin position="104"/>
        <end position="124"/>
    </location>
</feature>
<evidence type="ECO:0000313" key="2">
    <source>
        <dbReference type="EMBL" id="MBB6480268.1"/>
    </source>
</evidence>
<evidence type="ECO:0000256" key="1">
    <source>
        <dbReference type="SAM" id="Phobius"/>
    </source>
</evidence>
<dbReference type="RefSeq" id="WP_184746360.1">
    <property type="nucleotide sequence ID" value="NZ_JACHGJ010000003.1"/>
</dbReference>
<sequence length="142" mass="16568">MSLKDHYWKMFWETAAVCGAILLVWTLVLQFNNMEVLGRRNLWQMILLGGAVVFRMESLVNFHKLEEHLMRINYLITSVLADAALLILFYHFTSGGKTFAGKGWLIFIVYVIAKSLFYLMSYLINFHSAREINKKLKVKNTE</sequence>
<keyword evidence="1" id="KW-1133">Transmembrane helix</keyword>
<feature type="transmembrane region" description="Helical" evidence="1">
    <location>
        <begin position="72"/>
        <end position="92"/>
    </location>
</feature>
<organism evidence="2 3">
    <name type="scientific">Spirochaeta isovalerica</name>
    <dbReference type="NCBI Taxonomy" id="150"/>
    <lineage>
        <taxon>Bacteria</taxon>
        <taxon>Pseudomonadati</taxon>
        <taxon>Spirochaetota</taxon>
        <taxon>Spirochaetia</taxon>
        <taxon>Spirochaetales</taxon>
        <taxon>Spirochaetaceae</taxon>
        <taxon>Spirochaeta</taxon>
    </lineage>
</organism>
<keyword evidence="1" id="KW-0812">Transmembrane</keyword>
<accession>A0A841RC75</accession>